<gene>
    <name evidence="2" type="ORF">CURHAP_LOCUS40073</name>
</gene>
<feature type="compositionally biased region" description="Basic and acidic residues" evidence="1">
    <location>
        <begin position="17"/>
        <end position="31"/>
    </location>
</feature>
<dbReference type="AlphaFoldDB" id="A0A6J5V9S3"/>
<reference evidence="2 3" key="1">
    <citation type="submission" date="2020-05" db="EMBL/GenBank/DDBJ databases">
        <authorList>
            <person name="Campoy J."/>
            <person name="Schneeberger K."/>
            <person name="Spophaly S."/>
        </authorList>
    </citation>
    <scope>NUCLEOTIDE SEQUENCE [LARGE SCALE GENOMIC DNA]</scope>
    <source>
        <strain evidence="2">PruArmRojPasFocal</strain>
    </source>
</reference>
<name>A0A6J5V9S3_PRUAR</name>
<sequence>MKLRESKDPKTTTSTNQDRKVSSPQKQDKLPKRVKRGTHGPYTSAGAGVEEDEGPIVWLVWPWALTVNGTHERGGSCILQNGVRVFRVLQMELFGYDWALHTWHIHQYQLSALLFCETTVLIALDFDIFPFITSWK</sequence>
<feature type="compositionally biased region" description="Basic and acidic residues" evidence="1">
    <location>
        <begin position="1"/>
        <end position="10"/>
    </location>
</feature>
<accession>A0A6J5V9S3</accession>
<dbReference type="EMBL" id="CAEKDK010000006">
    <property type="protein sequence ID" value="CAB4284524.1"/>
    <property type="molecule type" value="Genomic_DNA"/>
</dbReference>
<feature type="region of interest" description="Disordered" evidence="1">
    <location>
        <begin position="1"/>
        <end position="49"/>
    </location>
</feature>
<protein>
    <submittedName>
        <fullName evidence="2">Uncharacterized protein</fullName>
    </submittedName>
</protein>
<dbReference type="Proteomes" id="UP000507222">
    <property type="component" value="Unassembled WGS sequence"/>
</dbReference>
<proteinExistence type="predicted"/>
<evidence type="ECO:0000313" key="2">
    <source>
        <dbReference type="EMBL" id="CAB4284524.1"/>
    </source>
</evidence>
<evidence type="ECO:0000256" key="1">
    <source>
        <dbReference type="SAM" id="MobiDB-lite"/>
    </source>
</evidence>
<organism evidence="2 3">
    <name type="scientific">Prunus armeniaca</name>
    <name type="common">Apricot</name>
    <name type="synonym">Armeniaca vulgaris</name>
    <dbReference type="NCBI Taxonomy" id="36596"/>
    <lineage>
        <taxon>Eukaryota</taxon>
        <taxon>Viridiplantae</taxon>
        <taxon>Streptophyta</taxon>
        <taxon>Embryophyta</taxon>
        <taxon>Tracheophyta</taxon>
        <taxon>Spermatophyta</taxon>
        <taxon>Magnoliopsida</taxon>
        <taxon>eudicotyledons</taxon>
        <taxon>Gunneridae</taxon>
        <taxon>Pentapetalae</taxon>
        <taxon>rosids</taxon>
        <taxon>fabids</taxon>
        <taxon>Rosales</taxon>
        <taxon>Rosaceae</taxon>
        <taxon>Amygdaloideae</taxon>
        <taxon>Amygdaleae</taxon>
        <taxon>Prunus</taxon>
    </lineage>
</organism>
<evidence type="ECO:0000313" key="3">
    <source>
        <dbReference type="Proteomes" id="UP000507222"/>
    </source>
</evidence>